<keyword evidence="8" id="KW-0413">Isomerase</keyword>
<dbReference type="Gene3D" id="3.40.50.720">
    <property type="entry name" value="NAD(P)-binding Rossmann-like Domain"/>
    <property type="match status" value="1"/>
</dbReference>
<gene>
    <name evidence="13" type="ORF">CLV85_2441</name>
</gene>
<dbReference type="InterPro" id="IPR001509">
    <property type="entry name" value="Epimerase_deHydtase"/>
</dbReference>
<sequence length="325" mass="34562">MTWMVTGGAGYIGAHVVRALISAGLDTVIVDDLSSGFEKFVPEGVPLVRASILDKAALVDAMKTHRVTGVIHVAGFKYAGVSVNRPLHTYAQNVTGTLALLEAMAECDVEQIVFSSSAAVFGTPDVDQVTEATAKAPLSPYGESKLIGEWLLRDQEVATGLRHASLRYFNVVGSGDAAVYDTSPHNLFPLVFEALVAGKTPRINGNDYPTPDGTNVRDYVHVADIAAAHVAAAQRLEAHDSIEPAYNLGSGDGLSVAEIMTAVASVTGIPFTPEIADRRAGDPPRIVANGDLAARDLDWKMRHTAEEMVRSAWEARLRAEEGSAE</sequence>
<comment type="cofactor">
    <cofactor evidence="2">
        <name>NAD(+)</name>
        <dbReference type="ChEBI" id="CHEBI:57540"/>
    </cofactor>
</comment>
<evidence type="ECO:0000256" key="4">
    <source>
        <dbReference type="ARBA" id="ARBA00007637"/>
    </source>
</evidence>
<evidence type="ECO:0000313" key="14">
    <source>
        <dbReference type="Proteomes" id="UP000231742"/>
    </source>
</evidence>
<dbReference type="GO" id="GO:0003978">
    <property type="term" value="F:UDP-glucose 4-epimerase activity"/>
    <property type="evidence" value="ECO:0007669"/>
    <property type="project" value="UniProtKB-EC"/>
</dbReference>
<dbReference type="Proteomes" id="UP000231742">
    <property type="component" value="Unassembled WGS sequence"/>
</dbReference>
<evidence type="ECO:0000256" key="1">
    <source>
        <dbReference type="ARBA" id="ARBA00000083"/>
    </source>
</evidence>
<dbReference type="Gene3D" id="3.90.25.10">
    <property type="entry name" value="UDP-galactose 4-epimerase, domain 1"/>
    <property type="match status" value="1"/>
</dbReference>
<evidence type="ECO:0000256" key="2">
    <source>
        <dbReference type="ARBA" id="ARBA00001911"/>
    </source>
</evidence>
<evidence type="ECO:0000259" key="12">
    <source>
        <dbReference type="Pfam" id="PF01370"/>
    </source>
</evidence>
<keyword evidence="7" id="KW-0520">NAD</keyword>
<dbReference type="EMBL" id="PGFH01000002">
    <property type="protein sequence ID" value="PJJ78860.1"/>
    <property type="molecule type" value="Genomic_DNA"/>
</dbReference>
<evidence type="ECO:0000256" key="9">
    <source>
        <dbReference type="ARBA" id="ARBA00023277"/>
    </source>
</evidence>
<protein>
    <recommendedName>
        <fullName evidence="6">UDP-glucose 4-epimerase</fullName>
        <ecNumber evidence="5">5.1.3.2</ecNumber>
    </recommendedName>
    <alternativeName>
        <fullName evidence="11">Galactowaldenase</fullName>
    </alternativeName>
    <alternativeName>
        <fullName evidence="10">UDP-galactose 4-epimerase</fullName>
    </alternativeName>
</protein>
<organism evidence="13 14">
    <name type="scientific">Salinibacterium amurskyense</name>
    <dbReference type="NCBI Taxonomy" id="205941"/>
    <lineage>
        <taxon>Bacteria</taxon>
        <taxon>Bacillati</taxon>
        <taxon>Actinomycetota</taxon>
        <taxon>Actinomycetes</taxon>
        <taxon>Micrococcales</taxon>
        <taxon>Microbacteriaceae</taxon>
        <taxon>Salinibacterium</taxon>
    </lineage>
</organism>
<dbReference type="GO" id="GO:0033499">
    <property type="term" value="P:galactose catabolic process via UDP-galactose, Leloir pathway"/>
    <property type="evidence" value="ECO:0007669"/>
    <property type="project" value="TreeGrafter"/>
</dbReference>
<comment type="similarity">
    <text evidence="4">Belongs to the NAD(P)-dependent epimerase/dehydratase family.</text>
</comment>
<evidence type="ECO:0000313" key="13">
    <source>
        <dbReference type="EMBL" id="PJJ78860.1"/>
    </source>
</evidence>
<dbReference type="Pfam" id="PF01370">
    <property type="entry name" value="Epimerase"/>
    <property type="match status" value="1"/>
</dbReference>
<dbReference type="InterPro" id="IPR036291">
    <property type="entry name" value="NAD(P)-bd_dom_sf"/>
</dbReference>
<evidence type="ECO:0000256" key="10">
    <source>
        <dbReference type="ARBA" id="ARBA00031367"/>
    </source>
</evidence>
<dbReference type="SUPFAM" id="SSF51735">
    <property type="entry name" value="NAD(P)-binding Rossmann-fold domains"/>
    <property type="match status" value="1"/>
</dbReference>
<dbReference type="InterPro" id="IPR005886">
    <property type="entry name" value="UDP_G4E"/>
</dbReference>
<name>A0A2M9D3T6_9MICO</name>
<evidence type="ECO:0000256" key="6">
    <source>
        <dbReference type="ARBA" id="ARBA00018569"/>
    </source>
</evidence>
<reference evidence="13 14" key="1">
    <citation type="submission" date="2017-11" db="EMBL/GenBank/DDBJ databases">
        <title>Genomic Encyclopedia of Archaeal and Bacterial Type Strains, Phase II (KMG-II): From Individual Species to Whole Genera.</title>
        <authorList>
            <person name="Goeker M."/>
        </authorList>
    </citation>
    <scope>NUCLEOTIDE SEQUENCE [LARGE SCALE GENOMIC DNA]</scope>
    <source>
        <strain evidence="13 14">DSM 16400</strain>
    </source>
</reference>
<comment type="caution">
    <text evidence="13">The sequence shown here is derived from an EMBL/GenBank/DDBJ whole genome shotgun (WGS) entry which is preliminary data.</text>
</comment>
<dbReference type="OrthoDB" id="9801785at2"/>
<dbReference type="PANTHER" id="PTHR43725:SF53">
    <property type="entry name" value="UDP-ARABINOSE 4-EPIMERASE 1"/>
    <property type="match status" value="1"/>
</dbReference>
<keyword evidence="9" id="KW-0119">Carbohydrate metabolism</keyword>
<comment type="catalytic activity">
    <reaction evidence="1">
        <text>UDP-alpha-D-glucose = UDP-alpha-D-galactose</text>
        <dbReference type="Rhea" id="RHEA:22168"/>
        <dbReference type="ChEBI" id="CHEBI:58885"/>
        <dbReference type="ChEBI" id="CHEBI:66914"/>
        <dbReference type="EC" id="5.1.3.2"/>
    </reaction>
</comment>
<feature type="domain" description="NAD-dependent epimerase/dehydratase" evidence="12">
    <location>
        <begin position="4"/>
        <end position="249"/>
    </location>
</feature>
<dbReference type="EC" id="5.1.3.2" evidence="5"/>
<evidence type="ECO:0000256" key="7">
    <source>
        <dbReference type="ARBA" id="ARBA00023027"/>
    </source>
</evidence>
<accession>A0A2M9D3T6</accession>
<dbReference type="PANTHER" id="PTHR43725">
    <property type="entry name" value="UDP-GLUCOSE 4-EPIMERASE"/>
    <property type="match status" value="1"/>
</dbReference>
<comment type="pathway">
    <text evidence="3">Carbohydrate metabolism; galactose metabolism.</text>
</comment>
<evidence type="ECO:0000256" key="11">
    <source>
        <dbReference type="ARBA" id="ARBA00033067"/>
    </source>
</evidence>
<keyword evidence="14" id="KW-1185">Reference proteome</keyword>
<evidence type="ECO:0000256" key="8">
    <source>
        <dbReference type="ARBA" id="ARBA00023235"/>
    </source>
</evidence>
<evidence type="ECO:0000256" key="3">
    <source>
        <dbReference type="ARBA" id="ARBA00004947"/>
    </source>
</evidence>
<dbReference type="RefSeq" id="WP_100389860.1">
    <property type="nucleotide sequence ID" value="NZ_BMZU01000003.1"/>
</dbReference>
<proteinExistence type="inferred from homology"/>
<dbReference type="NCBIfam" id="TIGR01179">
    <property type="entry name" value="galE"/>
    <property type="match status" value="1"/>
</dbReference>
<dbReference type="AlphaFoldDB" id="A0A2M9D3T6"/>
<dbReference type="UniPathway" id="UPA00214"/>
<evidence type="ECO:0000256" key="5">
    <source>
        <dbReference type="ARBA" id="ARBA00013189"/>
    </source>
</evidence>